<protein>
    <submittedName>
        <fullName evidence="2">Uncharacterized protein</fullName>
    </submittedName>
</protein>
<dbReference type="EMBL" id="CP036426">
    <property type="protein sequence ID" value="QDV32635.1"/>
    <property type="molecule type" value="Genomic_DNA"/>
</dbReference>
<keyword evidence="3" id="KW-1185">Reference proteome</keyword>
<feature type="transmembrane region" description="Helical" evidence="1">
    <location>
        <begin position="98"/>
        <end position="116"/>
    </location>
</feature>
<accession>A0A518GVL1</accession>
<feature type="transmembrane region" description="Helical" evidence="1">
    <location>
        <begin position="63"/>
        <end position="86"/>
    </location>
</feature>
<proteinExistence type="predicted"/>
<keyword evidence="1" id="KW-0472">Membrane</keyword>
<keyword evidence="1" id="KW-0812">Transmembrane</keyword>
<evidence type="ECO:0000256" key="1">
    <source>
        <dbReference type="SAM" id="Phobius"/>
    </source>
</evidence>
<sequence length="205" mass="23576">MAHAPIQVDDLTAIHSELRSDLLRVALRDRWDRALMALGWLHLAFFAANQWAAMALNAKWPHLLLWPAEVAAIVFLLRGMLGRGWWRSTPLAGVLMRVWITFLIIDFNAVTLNAMTGIDQFRWYFLVWAGLSSFGFATTAWLCGAWFLVPAFVMYFCGLAMARWIEWSFLLHGFAWWAILQGIGLGLLRERRRREDGFDEFAVEG</sequence>
<dbReference type="Proteomes" id="UP000317835">
    <property type="component" value="Chromosome"/>
</dbReference>
<feature type="transmembrane region" description="Helical" evidence="1">
    <location>
        <begin position="34"/>
        <end position="56"/>
    </location>
</feature>
<gene>
    <name evidence="2" type="ORF">ElP_04700</name>
</gene>
<evidence type="ECO:0000313" key="2">
    <source>
        <dbReference type="EMBL" id="QDV32635.1"/>
    </source>
</evidence>
<dbReference type="AlphaFoldDB" id="A0A518GVL1"/>
<dbReference type="KEGG" id="tpla:ElP_04700"/>
<dbReference type="RefSeq" id="WP_145266875.1">
    <property type="nucleotide sequence ID" value="NZ_CP036426.1"/>
</dbReference>
<keyword evidence="1" id="KW-1133">Transmembrane helix</keyword>
<feature type="transmembrane region" description="Helical" evidence="1">
    <location>
        <begin position="169"/>
        <end position="188"/>
    </location>
</feature>
<name>A0A518GVL1_9BACT</name>
<reference evidence="2 3" key="1">
    <citation type="submission" date="2019-02" db="EMBL/GenBank/DDBJ databases">
        <title>Deep-cultivation of Planctomycetes and their phenomic and genomic characterization uncovers novel biology.</title>
        <authorList>
            <person name="Wiegand S."/>
            <person name="Jogler M."/>
            <person name="Boedeker C."/>
            <person name="Pinto D."/>
            <person name="Vollmers J."/>
            <person name="Rivas-Marin E."/>
            <person name="Kohn T."/>
            <person name="Peeters S.H."/>
            <person name="Heuer A."/>
            <person name="Rast P."/>
            <person name="Oberbeckmann S."/>
            <person name="Bunk B."/>
            <person name="Jeske O."/>
            <person name="Meyerdierks A."/>
            <person name="Storesund J.E."/>
            <person name="Kallscheuer N."/>
            <person name="Luecker S."/>
            <person name="Lage O.M."/>
            <person name="Pohl T."/>
            <person name="Merkel B.J."/>
            <person name="Hornburger P."/>
            <person name="Mueller R.-W."/>
            <person name="Bruemmer F."/>
            <person name="Labrenz M."/>
            <person name="Spormann A.M."/>
            <person name="Op den Camp H."/>
            <person name="Overmann J."/>
            <person name="Amann R."/>
            <person name="Jetten M.S.M."/>
            <person name="Mascher T."/>
            <person name="Medema M.H."/>
            <person name="Devos D.P."/>
            <person name="Kaster A.-K."/>
            <person name="Ovreas L."/>
            <person name="Rohde M."/>
            <person name="Galperin M.Y."/>
            <person name="Jogler C."/>
        </authorList>
    </citation>
    <scope>NUCLEOTIDE SEQUENCE [LARGE SCALE GENOMIC DNA]</scope>
    <source>
        <strain evidence="2 3">ElP</strain>
    </source>
</reference>
<dbReference type="OrthoDB" id="270857at2"/>
<feature type="transmembrane region" description="Helical" evidence="1">
    <location>
        <begin position="123"/>
        <end position="149"/>
    </location>
</feature>
<evidence type="ECO:0000313" key="3">
    <source>
        <dbReference type="Proteomes" id="UP000317835"/>
    </source>
</evidence>
<organism evidence="2 3">
    <name type="scientific">Tautonia plasticadhaerens</name>
    <dbReference type="NCBI Taxonomy" id="2527974"/>
    <lineage>
        <taxon>Bacteria</taxon>
        <taxon>Pseudomonadati</taxon>
        <taxon>Planctomycetota</taxon>
        <taxon>Planctomycetia</taxon>
        <taxon>Isosphaerales</taxon>
        <taxon>Isosphaeraceae</taxon>
        <taxon>Tautonia</taxon>
    </lineage>
</organism>